<comment type="function">
    <text evidence="3">Oxygenase that can act as both a histone lysine demethylase and a ribosomal histidine hydroxylase.</text>
</comment>
<protein>
    <recommendedName>
        <fullName evidence="3">Bifunctional lysine-specific demethylase and histidyl-hydroxylase</fullName>
        <ecNumber evidence="3">1.14.11.-</ecNumber>
    </recommendedName>
</protein>
<dbReference type="Pfam" id="PF08007">
    <property type="entry name" value="JmjC_2"/>
    <property type="match status" value="1"/>
</dbReference>
<dbReference type="GO" id="GO:0032453">
    <property type="term" value="F:histone H3K4 demethylase activity"/>
    <property type="evidence" value="ECO:0007669"/>
    <property type="project" value="TreeGrafter"/>
</dbReference>
<dbReference type="Gene3D" id="2.60.120.650">
    <property type="entry name" value="Cupin"/>
    <property type="match status" value="1"/>
</dbReference>
<dbReference type="GO" id="GO:0005506">
    <property type="term" value="F:iron ion binding"/>
    <property type="evidence" value="ECO:0007669"/>
    <property type="project" value="UniProtKB-UniRule"/>
</dbReference>
<dbReference type="EC" id="1.14.11.-" evidence="3"/>
<keyword evidence="3" id="KW-0804">Transcription</keyword>
<dbReference type="InterPro" id="IPR003347">
    <property type="entry name" value="JmjC_dom"/>
</dbReference>
<dbReference type="PANTHER" id="PTHR13096">
    <property type="entry name" value="MINA53 MYC INDUCED NUCLEAR ANTIGEN"/>
    <property type="match status" value="1"/>
</dbReference>
<dbReference type="PANTHER" id="PTHR13096:SF8">
    <property type="entry name" value="RIBOSOMAL OXYGENASE 1"/>
    <property type="match status" value="1"/>
</dbReference>
<dbReference type="PROSITE" id="PS51184">
    <property type="entry name" value="JMJC"/>
    <property type="match status" value="1"/>
</dbReference>
<dbReference type="InterPro" id="IPR039994">
    <property type="entry name" value="NO66-like"/>
</dbReference>
<proteinExistence type="inferred from homology"/>
<accession>A0A7S4VSF2</accession>
<evidence type="ECO:0000256" key="1">
    <source>
        <dbReference type="ARBA" id="ARBA00022723"/>
    </source>
</evidence>
<comment type="cofactor">
    <cofactor evidence="3">
        <name>Fe(2+)</name>
        <dbReference type="ChEBI" id="CHEBI:29033"/>
    </cofactor>
    <text evidence="3">Binds 1 Fe(2+) ion per subunit.</text>
</comment>
<feature type="domain" description="JmjC" evidence="4">
    <location>
        <begin position="88"/>
        <end position="237"/>
    </location>
</feature>
<keyword evidence="2 3" id="KW-0408">Iron</keyword>
<evidence type="ECO:0000259" key="4">
    <source>
        <dbReference type="PROSITE" id="PS51184"/>
    </source>
</evidence>
<reference evidence="5" key="1">
    <citation type="submission" date="2021-01" db="EMBL/GenBank/DDBJ databases">
        <authorList>
            <person name="Corre E."/>
            <person name="Pelletier E."/>
            <person name="Niang G."/>
            <person name="Scheremetjew M."/>
            <person name="Finn R."/>
            <person name="Kale V."/>
            <person name="Holt S."/>
            <person name="Cochrane G."/>
            <person name="Meng A."/>
            <person name="Brown T."/>
            <person name="Cohen L."/>
        </authorList>
    </citation>
    <scope>NUCLEOTIDE SEQUENCE</scope>
    <source>
        <strain evidence="5">CCMP3105</strain>
    </source>
</reference>
<dbReference type="GO" id="GO:0005730">
    <property type="term" value="C:nucleolus"/>
    <property type="evidence" value="ECO:0007669"/>
    <property type="project" value="TreeGrafter"/>
</dbReference>
<evidence type="ECO:0000313" key="5">
    <source>
        <dbReference type="EMBL" id="CAE4615965.1"/>
    </source>
</evidence>
<evidence type="ECO:0000256" key="2">
    <source>
        <dbReference type="ARBA" id="ARBA00023004"/>
    </source>
</evidence>
<comment type="similarity">
    <text evidence="3">Belongs to the ROX family.</text>
</comment>
<dbReference type="SUPFAM" id="SSF51197">
    <property type="entry name" value="Clavaminate synthase-like"/>
    <property type="match status" value="1"/>
</dbReference>
<dbReference type="EMBL" id="HBNR01051641">
    <property type="protein sequence ID" value="CAE4615965.1"/>
    <property type="molecule type" value="Transcribed_RNA"/>
</dbReference>
<organism evidence="5">
    <name type="scientific">Alexandrium monilatum</name>
    <dbReference type="NCBI Taxonomy" id="311494"/>
    <lineage>
        <taxon>Eukaryota</taxon>
        <taxon>Sar</taxon>
        <taxon>Alveolata</taxon>
        <taxon>Dinophyceae</taxon>
        <taxon>Gonyaulacales</taxon>
        <taxon>Pyrocystaceae</taxon>
        <taxon>Alexandrium</taxon>
    </lineage>
</organism>
<keyword evidence="3" id="KW-0539">Nucleus</keyword>
<evidence type="ECO:0000256" key="3">
    <source>
        <dbReference type="RuleBase" id="RU366061"/>
    </source>
</evidence>
<gene>
    <name evidence="5" type="ORF">AMON00008_LOCUS36155</name>
</gene>
<dbReference type="AlphaFoldDB" id="A0A7S4VSF2"/>
<dbReference type="GO" id="GO:0051864">
    <property type="term" value="F:histone H3K36 demethylase activity"/>
    <property type="evidence" value="ECO:0007669"/>
    <property type="project" value="TreeGrafter"/>
</dbReference>
<keyword evidence="3" id="KW-0805">Transcription regulation</keyword>
<keyword evidence="1 3" id="KW-0479">Metal-binding</keyword>
<keyword evidence="3" id="KW-0560">Oxidoreductase</keyword>
<keyword evidence="3" id="KW-0223">Dioxygenase</keyword>
<name>A0A7S4VSF2_9DINO</name>
<sequence length="374" mass="40252">MAVEWQQFFRQVRGKLAGAWGRHPLVLAKGEAALRGRLTLADVAPLVDSGLLPAGCAALGAGARDWRSVPLSGPLAEVLPSATAYANNAGLYLSTLAEVCLAAVQVLGWPTTCNAYLSGSGLAVSVPPHTDRQDVLVLQTSGRKRWTVFAPPAVGPVDPLRRGKDGDAMLEAELGEHLMDVTLSAGDALYVPLGFPHSTSTLLGGAGADEEPSVHITLNLDSLIWGLSYRMLWIVALRRARLRRGMSDPPEEGRGTEGMTWQRYAALQAPLPLGFVEEEAAGACVQGLAGDLSRRVADWTGGEVPQSEELGEGDVEAALAMLLEHRGTLLELHRHMYLDVLLDLSKAPPLEREMGHWQLLQEQMGVLRRSMGWE</sequence>
<comment type="subcellular location">
    <subcellularLocation>
        <location evidence="3">Nucleus</location>
    </subcellularLocation>
</comment>